<evidence type="ECO:0000313" key="1">
    <source>
        <dbReference type="EMBL" id="MEI4800850.1"/>
    </source>
</evidence>
<sequence length="85" mass="9940">MAVPQGYVIFISDVDQILIEEDKEFRILMNILYDCCEEWSQGREYGAFITLPCPFHIILHSNINRENPTISRLKQIGIEEIDIIK</sequence>
<proteinExistence type="predicted"/>
<gene>
    <name evidence="1" type="ORF">WAZ07_05815</name>
</gene>
<protein>
    <submittedName>
        <fullName evidence="1">Uncharacterized protein</fullName>
    </submittedName>
</protein>
<keyword evidence="2" id="KW-1185">Reference proteome</keyword>
<evidence type="ECO:0000313" key="2">
    <source>
        <dbReference type="Proteomes" id="UP001372526"/>
    </source>
</evidence>
<comment type="caution">
    <text evidence="1">The sequence shown here is derived from an EMBL/GenBank/DDBJ whole genome shotgun (WGS) entry which is preliminary data.</text>
</comment>
<reference evidence="1 2" key="1">
    <citation type="submission" date="2024-01" db="EMBL/GenBank/DDBJ databases">
        <title>Seven novel Bacillus-like species.</title>
        <authorList>
            <person name="Liu G."/>
        </authorList>
    </citation>
    <scope>NUCLEOTIDE SEQUENCE [LARGE SCALE GENOMIC DNA]</scope>
    <source>
        <strain evidence="1 2">FJAT-51639</strain>
    </source>
</reference>
<dbReference type="Proteomes" id="UP001372526">
    <property type="component" value="Unassembled WGS sequence"/>
</dbReference>
<dbReference type="RefSeq" id="WP_336471676.1">
    <property type="nucleotide sequence ID" value="NZ_JBAWSX010000002.1"/>
</dbReference>
<name>A0ABU8FDU1_9BACI</name>
<organism evidence="1 2">
    <name type="scientific">Bacillus bruguierae</name>
    <dbReference type="NCBI Taxonomy" id="3127667"/>
    <lineage>
        <taxon>Bacteria</taxon>
        <taxon>Bacillati</taxon>
        <taxon>Bacillota</taxon>
        <taxon>Bacilli</taxon>
        <taxon>Bacillales</taxon>
        <taxon>Bacillaceae</taxon>
        <taxon>Bacillus</taxon>
    </lineage>
</organism>
<accession>A0ABU8FDU1</accession>
<dbReference type="EMBL" id="JBAWSX010000002">
    <property type="protein sequence ID" value="MEI4800850.1"/>
    <property type="molecule type" value="Genomic_DNA"/>
</dbReference>